<dbReference type="GO" id="GO:0004326">
    <property type="term" value="F:tetrahydrofolylpolyglutamate synthase activity"/>
    <property type="evidence" value="ECO:0007669"/>
    <property type="project" value="UniProtKB-EC"/>
</dbReference>
<dbReference type="InterPro" id="IPR018109">
    <property type="entry name" value="Folylpolyglutamate_synth_CS"/>
</dbReference>
<dbReference type="Pfam" id="PF02875">
    <property type="entry name" value="Mur_ligase_C"/>
    <property type="match status" value="1"/>
</dbReference>
<keyword evidence="26" id="KW-1185">Reference proteome</keyword>
<dbReference type="GO" id="GO:0046656">
    <property type="term" value="P:folic acid biosynthetic process"/>
    <property type="evidence" value="ECO:0007669"/>
    <property type="project" value="UniProtKB-KW"/>
</dbReference>
<organism evidence="25 26">
    <name type="scientific">Cnuella takakiae</name>
    <dbReference type="NCBI Taxonomy" id="1302690"/>
    <lineage>
        <taxon>Bacteria</taxon>
        <taxon>Pseudomonadati</taxon>
        <taxon>Bacteroidota</taxon>
        <taxon>Chitinophagia</taxon>
        <taxon>Chitinophagales</taxon>
        <taxon>Chitinophagaceae</taxon>
        <taxon>Cnuella</taxon>
    </lineage>
</organism>
<evidence type="ECO:0000256" key="16">
    <source>
        <dbReference type="ARBA" id="ARBA00030592"/>
    </source>
</evidence>
<evidence type="ECO:0000256" key="7">
    <source>
        <dbReference type="ARBA" id="ARBA00013025"/>
    </source>
</evidence>
<dbReference type="InterPro" id="IPR004101">
    <property type="entry name" value="Mur_ligase_C"/>
</dbReference>
<evidence type="ECO:0000256" key="3">
    <source>
        <dbReference type="ARBA" id="ARBA00004799"/>
    </source>
</evidence>
<keyword evidence="14" id="KW-0289">Folate biosynthesis</keyword>
<dbReference type="GO" id="GO:0046872">
    <property type="term" value="F:metal ion binding"/>
    <property type="evidence" value="ECO:0007669"/>
    <property type="project" value="UniProtKB-KW"/>
</dbReference>
<name>A0A1M5HK73_9BACT</name>
<evidence type="ECO:0000256" key="19">
    <source>
        <dbReference type="ARBA" id="ARBA00047808"/>
    </source>
</evidence>
<evidence type="ECO:0000256" key="20">
    <source>
        <dbReference type="ARBA" id="ARBA00049035"/>
    </source>
</evidence>
<evidence type="ECO:0000256" key="8">
    <source>
        <dbReference type="ARBA" id="ARBA00019357"/>
    </source>
</evidence>
<evidence type="ECO:0000256" key="10">
    <source>
        <dbReference type="ARBA" id="ARBA00022723"/>
    </source>
</evidence>
<proteinExistence type="inferred from homology"/>
<gene>
    <name evidence="25" type="ORF">SAMN05444008_11990</name>
</gene>
<dbReference type="GO" id="GO:0005737">
    <property type="term" value="C:cytoplasm"/>
    <property type="evidence" value="ECO:0007669"/>
    <property type="project" value="TreeGrafter"/>
</dbReference>
<evidence type="ECO:0000256" key="22">
    <source>
        <dbReference type="PIRNR" id="PIRNR001563"/>
    </source>
</evidence>
<evidence type="ECO:0000256" key="13">
    <source>
        <dbReference type="ARBA" id="ARBA00022842"/>
    </source>
</evidence>
<dbReference type="GO" id="GO:0008841">
    <property type="term" value="F:dihydrofolate synthase activity"/>
    <property type="evidence" value="ECO:0007669"/>
    <property type="project" value="UniProtKB-EC"/>
</dbReference>
<evidence type="ECO:0000256" key="11">
    <source>
        <dbReference type="ARBA" id="ARBA00022741"/>
    </source>
</evidence>
<dbReference type="EC" id="6.3.2.17" evidence="7"/>
<reference evidence="25 26" key="1">
    <citation type="submission" date="2016-11" db="EMBL/GenBank/DDBJ databases">
        <authorList>
            <person name="Jaros S."/>
            <person name="Januszkiewicz K."/>
            <person name="Wedrychowicz H."/>
        </authorList>
    </citation>
    <scope>NUCLEOTIDE SEQUENCE [LARGE SCALE GENOMIC DNA]</scope>
    <source>
        <strain evidence="25 26">DSM 26897</strain>
    </source>
</reference>
<dbReference type="SUPFAM" id="SSF53623">
    <property type="entry name" value="MurD-like peptide ligases, catalytic domain"/>
    <property type="match status" value="1"/>
</dbReference>
<dbReference type="NCBIfam" id="TIGR01499">
    <property type="entry name" value="folC"/>
    <property type="match status" value="1"/>
</dbReference>
<evidence type="ECO:0000256" key="4">
    <source>
        <dbReference type="ARBA" id="ARBA00005150"/>
    </source>
</evidence>
<keyword evidence="11 22" id="KW-0547">Nucleotide-binding</keyword>
<dbReference type="InterPro" id="IPR001645">
    <property type="entry name" value="Folylpolyglutamate_synth"/>
</dbReference>
<evidence type="ECO:0000256" key="1">
    <source>
        <dbReference type="ARBA" id="ARBA00001946"/>
    </source>
</evidence>
<evidence type="ECO:0000259" key="23">
    <source>
        <dbReference type="Pfam" id="PF02875"/>
    </source>
</evidence>
<comment type="function">
    <text evidence="2">Functions in two distinct reactions of the de novo folate biosynthetic pathway. Catalyzes the addition of a glutamate residue to dihydropteroate (7,8-dihydropteroate or H2Pte) to form dihydrofolate (7,8-dihydrofolate monoglutamate or H2Pte-Glu). Also catalyzes successive additions of L-glutamate to tetrahydrofolate or 10-formyltetrahydrofolate or 5,10-methylenetetrahydrofolate, leading to folylpolyglutamate derivatives.</text>
</comment>
<dbReference type="PANTHER" id="PTHR11136:SF0">
    <property type="entry name" value="DIHYDROFOLATE SYNTHETASE-RELATED"/>
    <property type="match status" value="1"/>
</dbReference>
<dbReference type="STRING" id="1302690.BUE76_14135"/>
<evidence type="ECO:0000256" key="17">
    <source>
        <dbReference type="ARBA" id="ARBA00032510"/>
    </source>
</evidence>
<protein>
    <recommendedName>
        <fullName evidence="8">Dihydrofolate synthase/folylpolyglutamate synthase</fullName>
        <ecNumber evidence="6">6.3.2.12</ecNumber>
        <ecNumber evidence="7">6.3.2.17</ecNumber>
    </recommendedName>
    <alternativeName>
        <fullName evidence="17">Folylpoly-gamma-glutamate synthetase-dihydrofolate synthetase</fullName>
    </alternativeName>
    <alternativeName>
        <fullName evidence="15">Folylpolyglutamate synthetase</fullName>
    </alternativeName>
    <alternativeName>
        <fullName evidence="16">Tetrahydrofolylpolyglutamate synthase</fullName>
    </alternativeName>
</protein>
<keyword evidence="13" id="KW-0460">Magnesium</keyword>
<comment type="pathway">
    <text evidence="3">Cofactor biosynthesis; tetrahydrofolate biosynthesis; 7,8-dihydrofolate from 2-amino-4-hydroxy-6-hydroxymethyl-7,8-dihydropteridine diphosphate and 4-aminobenzoate: step 2/2.</text>
</comment>
<dbReference type="EMBL" id="FQUO01000019">
    <property type="protein sequence ID" value="SHG16356.1"/>
    <property type="molecule type" value="Genomic_DNA"/>
</dbReference>
<dbReference type="Pfam" id="PF08245">
    <property type="entry name" value="Mur_ligase_M"/>
    <property type="match status" value="1"/>
</dbReference>
<keyword evidence="12 22" id="KW-0067">ATP-binding</keyword>
<evidence type="ECO:0000256" key="21">
    <source>
        <dbReference type="ARBA" id="ARBA00049161"/>
    </source>
</evidence>
<dbReference type="InterPro" id="IPR013221">
    <property type="entry name" value="Mur_ligase_cen"/>
</dbReference>
<evidence type="ECO:0000313" key="26">
    <source>
        <dbReference type="Proteomes" id="UP000184368"/>
    </source>
</evidence>
<dbReference type="FunFam" id="3.40.1190.10:FF:000011">
    <property type="entry name" value="Folylpolyglutamate synthase/dihydrofolate synthase"/>
    <property type="match status" value="1"/>
</dbReference>
<dbReference type="OrthoDB" id="9809356at2"/>
<sequence>MNYTETIHYLYTRLPMFSRVGAAAMKPGLDNTIALCAALGDPHQQFKSVHIAGTNGKGSVSHMLAAILQTAGYNTGLYTSPHLYDFRERIRINGQMIPEAAVVNFVQRTQGLVEKLDPSFFELTVGMAFDYFAAEKVDIAIIEVGLGGRLDSTNIITPELSVITNIGFDHMNLLGNTLPEIAGEKAGIIKPEIPVVVGGHQEAVDPVFIQKAEGANAAIFFASDHFRVQGYQLYPQSLVIELEEKDLEQVQKLELDLPGIYQLQNVQTALMAVELLQQSGWQISDDQVAAALKDVKGLTGLMGRWDVLRTQPLVVLEVAHNVDGVQQMLRHLQQQQFHKLHLVLGMVNDKDISSVLALLPKDAHYYFTQAHIPRALEAAALQEQAALAGLQGAAFPDVNSAIENALQAAGTQDLVLVCGSIFLAGEVDRQRWKNSAY</sequence>
<feature type="domain" description="Mur ligase C-terminal" evidence="23">
    <location>
        <begin position="303"/>
        <end position="420"/>
    </location>
</feature>
<dbReference type="PROSITE" id="PS01012">
    <property type="entry name" value="FOLYLPOLYGLU_SYNT_2"/>
    <property type="match status" value="1"/>
</dbReference>
<dbReference type="PANTHER" id="PTHR11136">
    <property type="entry name" value="FOLYLPOLYGLUTAMATE SYNTHASE-RELATED"/>
    <property type="match status" value="1"/>
</dbReference>
<feature type="domain" description="Mur ligase central" evidence="24">
    <location>
        <begin position="51"/>
        <end position="272"/>
    </location>
</feature>
<dbReference type="Proteomes" id="UP000184368">
    <property type="component" value="Unassembled WGS sequence"/>
</dbReference>
<evidence type="ECO:0000256" key="12">
    <source>
        <dbReference type="ARBA" id="ARBA00022840"/>
    </source>
</evidence>
<dbReference type="InterPro" id="IPR036615">
    <property type="entry name" value="Mur_ligase_C_dom_sf"/>
</dbReference>
<dbReference type="GO" id="GO:0005524">
    <property type="term" value="F:ATP binding"/>
    <property type="evidence" value="ECO:0007669"/>
    <property type="project" value="UniProtKB-KW"/>
</dbReference>
<evidence type="ECO:0000256" key="9">
    <source>
        <dbReference type="ARBA" id="ARBA00022598"/>
    </source>
</evidence>
<dbReference type="SUPFAM" id="SSF53244">
    <property type="entry name" value="MurD-like peptide ligases, peptide-binding domain"/>
    <property type="match status" value="1"/>
</dbReference>
<keyword evidence="9 22" id="KW-0436">Ligase</keyword>
<comment type="pathway">
    <text evidence="4">Cofactor biosynthesis; tetrahydrofolylpolyglutamate biosynthesis.</text>
</comment>
<dbReference type="AlphaFoldDB" id="A0A1M5HK73"/>
<evidence type="ECO:0000256" key="14">
    <source>
        <dbReference type="ARBA" id="ARBA00022909"/>
    </source>
</evidence>
<comment type="catalytic activity">
    <reaction evidence="18">
        <text>(6S)-5,6,7,8-tetrahydrofolyl-(gamma-L-Glu)(n) + L-glutamate + ATP = (6S)-5,6,7,8-tetrahydrofolyl-(gamma-L-Glu)(n+1) + ADP + phosphate + H(+)</text>
        <dbReference type="Rhea" id="RHEA:10580"/>
        <dbReference type="Rhea" id="RHEA-COMP:14738"/>
        <dbReference type="Rhea" id="RHEA-COMP:14740"/>
        <dbReference type="ChEBI" id="CHEBI:15378"/>
        <dbReference type="ChEBI" id="CHEBI:29985"/>
        <dbReference type="ChEBI" id="CHEBI:30616"/>
        <dbReference type="ChEBI" id="CHEBI:43474"/>
        <dbReference type="ChEBI" id="CHEBI:141005"/>
        <dbReference type="ChEBI" id="CHEBI:456216"/>
        <dbReference type="EC" id="6.3.2.17"/>
    </reaction>
</comment>
<dbReference type="Gene3D" id="3.40.1190.10">
    <property type="entry name" value="Mur-like, catalytic domain"/>
    <property type="match status" value="1"/>
</dbReference>
<comment type="catalytic activity">
    <reaction evidence="21">
        <text>7,8-dihydropteroate + L-glutamate + ATP = 7,8-dihydrofolate + ADP + phosphate + H(+)</text>
        <dbReference type="Rhea" id="RHEA:23584"/>
        <dbReference type="ChEBI" id="CHEBI:15378"/>
        <dbReference type="ChEBI" id="CHEBI:17839"/>
        <dbReference type="ChEBI" id="CHEBI:29985"/>
        <dbReference type="ChEBI" id="CHEBI:30616"/>
        <dbReference type="ChEBI" id="CHEBI:43474"/>
        <dbReference type="ChEBI" id="CHEBI:57451"/>
        <dbReference type="ChEBI" id="CHEBI:456216"/>
        <dbReference type="EC" id="6.3.2.12"/>
    </reaction>
</comment>
<dbReference type="EC" id="6.3.2.12" evidence="6"/>
<evidence type="ECO:0000256" key="18">
    <source>
        <dbReference type="ARBA" id="ARBA00047493"/>
    </source>
</evidence>
<dbReference type="RefSeq" id="WP_073047272.1">
    <property type="nucleotide sequence ID" value="NZ_FQUO01000019.1"/>
</dbReference>
<comment type="catalytic activity">
    <reaction evidence="19">
        <text>10-formyltetrahydrofolyl-(gamma-L-Glu)(n) + L-glutamate + ATP = 10-formyltetrahydrofolyl-(gamma-L-Glu)(n+1) + ADP + phosphate + H(+)</text>
        <dbReference type="Rhea" id="RHEA:51904"/>
        <dbReference type="Rhea" id="RHEA-COMP:13088"/>
        <dbReference type="Rhea" id="RHEA-COMP:14300"/>
        <dbReference type="ChEBI" id="CHEBI:15378"/>
        <dbReference type="ChEBI" id="CHEBI:29985"/>
        <dbReference type="ChEBI" id="CHEBI:30616"/>
        <dbReference type="ChEBI" id="CHEBI:43474"/>
        <dbReference type="ChEBI" id="CHEBI:134413"/>
        <dbReference type="ChEBI" id="CHEBI:456216"/>
        <dbReference type="EC" id="6.3.2.17"/>
    </reaction>
</comment>
<dbReference type="PIRSF" id="PIRSF001563">
    <property type="entry name" value="Folylpolyglu_synth"/>
    <property type="match status" value="1"/>
</dbReference>
<evidence type="ECO:0000256" key="5">
    <source>
        <dbReference type="ARBA" id="ARBA00008276"/>
    </source>
</evidence>
<evidence type="ECO:0000256" key="2">
    <source>
        <dbReference type="ARBA" id="ARBA00002714"/>
    </source>
</evidence>
<evidence type="ECO:0000256" key="15">
    <source>
        <dbReference type="ARBA" id="ARBA00030048"/>
    </source>
</evidence>
<keyword evidence="10" id="KW-0479">Metal-binding</keyword>
<dbReference type="InterPro" id="IPR036565">
    <property type="entry name" value="Mur-like_cat_sf"/>
</dbReference>
<comment type="similarity">
    <text evidence="5 22">Belongs to the folylpolyglutamate synthase family.</text>
</comment>
<evidence type="ECO:0000313" key="25">
    <source>
        <dbReference type="EMBL" id="SHG16356.1"/>
    </source>
</evidence>
<accession>A0A1M5HK73</accession>
<evidence type="ECO:0000259" key="24">
    <source>
        <dbReference type="Pfam" id="PF08245"/>
    </source>
</evidence>
<comment type="cofactor">
    <cofactor evidence="1">
        <name>Mg(2+)</name>
        <dbReference type="ChEBI" id="CHEBI:18420"/>
    </cofactor>
</comment>
<evidence type="ECO:0000256" key="6">
    <source>
        <dbReference type="ARBA" id="ARBA00013023"/>
    </source>
</evidence>
<dbReference type="Gene3D" id="3.90.190.20">
    <property type="entry name" value="Mur ligase, C-terminal domain"/>
    <property type="match status" value="1"/>
</dbReference>
<comment type="catalytic activity">
    <reaction evidence="20">
        <text>(6R)-5,10-methylenetetrahydrofolyl-(gamma-L-Glu)(n) + L-glutamate + ATP = (6R)-5,10-methylenetetrahydrofolyl-(gamma-L-Glu)(n+1) + ADP + phosphate + H(+)</text>
        <dbReference type="Rhea" id="RHEA:51912"/>
        <dbReference type="Rhea" id="RHEA-COMP:13257"/>
        <dbReference type="Rhea" id="RHEA-COMP:13258"/>
        <dbReference type="ChEBI" id="CHEBI:15378"/>
        <dbReference type="ChEBI" id="CHEBI:29985"/>
        <dbReference type="ChEBI" id="CHEBI:30616"/>
        <dbReference type="ChEBI" id="CHEBI:43474"/>
        <dbReference type="ChEBI" id="CHEBI:136572"/>
        <dbReference type="ChEBI" id="CHEBI:456216"/>
        <dbReference type="EC" id="6.3.2.17"/>
    </reaction>
</comment>